<dbReference type="HOGENOM" id="CLU_176769_0_0_6"/>
<protein>
    <recommendedName>
        <fullName evidence="4">DUF2547 family protein</fullName>
    </recommendedName>
</protein>
<dbReference type="STRING" id="339671.Asuc_2022"/>
<keyword evidence="3" id="KW-1185">Reference proteome</keyword>
<reference evidence="3" key="1">
    <citation type="journal article" date="2010" name="BMC Genomics">
        <title>A genomic perspective on the potential of Actinobacillus succinogenes for industrial succinate production.</title>
        <authorList>
            <person name="McKinlay J.B."/>
            <person name="Laivenieks M."/>
            <person name="Schindler B.D."/>
            <person name="McKinlay A.A."/>
            <person name="Siddaramappa S."/>
            <person name="Challacombe J.F."/>
            <person name="Lowry S.R."/>
            <person name="Clum A."/>
            <person name="Lapidus A.L."/>
            <person name="Burkhart K.B."/>
            <person name="Harkins V."/>
            <person name="Vieille C."/>
        </authorList>
    </citation>
    <scope>NUCLEOTIDE SEQUENCE [LARGE SCALE GENOMIC DNA]</scope>
    <source>
        <strain evidence="3">ATCC 55618 / DSM 22257 / CCUG 43843 / 130Z</strain>
    </source>
</reference>
<proteinExistence type="predicted"/>
<sequence length="100" mass="11663">MKLTKGKRYFWSQLLFSMIAMFALPQVQQWQHAEANNPTYQNQSVQRQIACVAQNLQQKQAQQQFWAVSPIESQKLLEFRPHFSGAVFTFHAPIRGSPRI</sequence>
<evidence type="ECO:0000256" key="1">
    <source>
        <dbReference type="SAM" id="SignalP"/>
    </source>
</evidence>
<dbReference type="KEGG" id="asu:Asuc_2022"/>
<dbReference type="EMBL" id="CP000746">
    <property type="protein sequence ID" value="ABR75368.1"/>
    <property type="molecule type" value="Genomic_DNA"/>
</dbReference>
<evidence type="ECO:0008006" key="4">
    <source>
        <dbReference type="Google" id="ProtNLM"/>
    </source>
</evidence>
<gene>
    <name evidence="2" type="ordered locus">Asuc_2022</name>
</gene>
<dbReference type="OrthoDB" id="5679130at2"/>
<dbReference type="Proteomes" id="UP000001114">
    <property type="component" value="Chromosome"/>
</dbReference>
<feature type="signal peptide" evidence="1">
    <location>
        <begin position="1"/>
        <end position="22"/>
    </location>
</feature>
<name>A6VQX1_ACTSZ</name>
<evidence type="ECO:0000313" key="2">
    <source>
        <dbReference type="EMBL" id="ABR75368.1"/>
    </source>
</evidence>
<dbReference type="eggNOG" id="ENOG5031K2S">
    <property type="taxonomic scope" value="Bacteria"/>
</dbReference>
<dbReference type="NCBIfam" id="NF038363">
    <property type="entry name" value="SecM_small"/>
    <property type="match status" value="1"/>
</dbReference>
<keyword evidence="1" id="KW-0732">Signal</keyword>
<dbReference type="AlphaFoldDB" id="A6VQX1"/>
<dbReference type="RefSeq" id="WP_012073744.1">
    <property type="nucleotide sequence ID" value="NC_009655.1"/>
</dbReference>
<dbReference type="InterPro" id="IPR020508">
    <property type="entry name" value="SecM_small"/>
</dbReference>
<evidence type="ECO:0000313" key="3">
    <source>
        <dbReference type="Proteomes" id="UP000001114"/>
    </source>
</evidence>
<feature type="chain" id="PRO_5002704217" description="DUF2547 family protein" evidence="1">
    <location>
        <begin position="23"/>
        <end position="100"/>
    </location>
</feature>
<dbReference type="Pfam" id="PF10818">
    <property type="entry name" value="SecM_small"/>
    <property type="match status" value="1"/>
</dbReference>
<organism evidence="2 3">
    <name type="scientific">Actinobacillus succinogenes (strain ATCC 55618 / DSM 22257 / CCUG 43843 / 130Z)</name>
    <dbReference type="NCBI Taxonomy" id="339671"/>
    <lineage>
        <taxon>Bacteria</taxon>
        <taxon>Pseudomonadati</taxon>
        <taxon>Pseudomonadota</taxon>
        <taxon>Gammaproteobacteria</taxon>
        <taxon>Pasteurellales</taxon>
        <taxon>Pasteurellaceae</taxon>
        <taxon>Actinobacillus</taxon>
    </lineage>
</organism>
<accession>A6VQX1</accession>